<protein>
    <submittedName>
        <fullName evidence="5">Unannotated protein</fullName>
    </submittedName>
</protein>
<evidence type="ECO:0000259" key="3">
    <source>
        <dbReference type="Pfam" id="PF00557"/>
    </source>
</evidence>
<reference evidence="5" key="1">
    <citation type="submission" date="2020-05" db="EMBL/GenBank/DDBJ databases">
        <authorList>
            <person name="Chiriac C."/>
            <person name="Salcher M."/>
            <person name="Ghai R."/>
            <person name="Kavagutti S V."/>
        </authorList>
    </citation>
    <scope>NUCLEOTIDE SEQUENCE</scope>
</reference>
<keyword evidence="2" id="KW-0378">Hydrolase</keyword>
<dbReference type="CDD" id="cd01092">
    <property type="entry name" value="APP-like"/>
    <property type="match status" value="1"/>
</dbReference>
<dbReference type="AlphaFoldDB" id="A0A6J7FV87"/>
<dbReference type="GO" id="GO:0046872">
    <property type="term" value="F:metal ion binding"/>
    <property type="evidence" value="ECO:0007669"/>
    <property type="project" value="UniProtKB-KW"/>
</dbReference>
<gene>
    <name evidence="5" type="ORF">UFOPK3610_00025</name>
</gene>
<dbReference type="InterPro" id="IPR036005">
    <property type="entry name" value="Creatinase/aminopeptidase-like"/>
</dbReference>
<dbReference type="GO" id="GO:0016787">
    <property type="term" value="F:hydrolase activity"/>
    <property type="evidence" value="ECO:0007669"/>
    <property type="project" value="UniProtKB-KW"/>
</dbReference>
<name>A0A6J7FV87_9ZZZZ</name>
<evidence type="ECO:0000256" key="1">
    <source>
        <dbReference type="ARBA" id="ARBA00022723"/>
    </source>
</evidence>
<sequence>MTDFSRRRDAVRRRMAEAGVDSFWIAHPANVRYLCGFSGSNGIGLLTADAFYLGTDGRYVTQCDEECVDVELVVDRDTVRGLAAQALGRVAIEGDHVTVNQHAIIAERAKTLPVSGWVEGVRVVKDAGEESFIREACQISDEALESLLPRIHVGMTEREIARALEREMLERGAEGLAFESIVAGGPHSAIPHHQPTDRPLATGDLLKIDFGARVAGYHADQTRTFVMGAAADWQSEIHAVVAQAQARGREALSSGVNLKSIDEASRGVIVAAGYADYYPHGLGHGVGLEIHEAPMLGARSTGILHAGVPVTIEPGIYLPGRGGVRIEDTMWVAESGSESLTRLPRELLVL</sequence>
<evidence type="ECO:0000313" key="5">
    <source>
        <dbReference type="EMBL" id="CAB4899256.1"/>
    </source>
</evidence>
<evidence type="ECO:0000259" key="4">
    <source>
        <dbReference type="Pfam" id="PF01321"/>
    </source>
</evidence>
<dbReference type="Pfam" id="PF01321">
    <property type="entry name" value="Creatinase_N"/>
    <property type="match status" value="1"/>
</dbReference>
<dbReference type="EMBL" id="CAFBMR010000001">
    <property type="protein sequence ID" value="CAB4899256.1"/>
    <property type="molecule type" value="Genomic_DNA"/>
</dbReference>
<dbReference type="InterPro" id="IPR000994">
    <property type="entry name" value="Pept_M24"/>
</dbReference>
<proteinExistence type="predicted"/>
<dbReference type="PROSITE" id="PS00491">
    <property type="entry name" value="PROLINE_PEPTIDASE"/>
    <property type="match status" value="1"/>
</dbReference>
<accession>A0A6J7FV87</accession>
<feature type="domain" description="Peptidase M24" evidence="3">
    <location>
        <begin position="133"/>
        <end position="333"/>
    </location>
</feature>
<keyword evidence="1" id="KW-0479">Metal-binding</keyword>
<dbReference type="InterPro" id="IPR050659">
    <property type="entry name" value="Peptidase_M24B"/>
</dbReference>
<feature type="domain" description="Creatinase N-terminal" evidence="4">
    <location>
        <begin position="7"/>
        <end position="124"/>
    </location>
</feature>
<dbReference type="PANTHER" id="PTHR46112:SF8">
    <property type="entry name" value="CYTOPLASMIC PEPTIDASE PEPQ-RELATED"/>
    <property type="match status" value="1"/>
</dbReference>
<dbReference type="InterPro" id="IPR029149">
    <property type="entry name" value="Creatin/AminoP/Spt16_N"/>
</dbReference>
<dbReference type="InterPro" id="IPR001131">
    <property type="entry name" value="Peptidase_M24B_aminopep-P_CS"/>
</dbReference>
<dbReference type="PANTHER" id="PTHR46112">
    <property type="entry name" value="AMINOPEPTIDASE"/>
    <property type="match status" value="1"/>
</dbReference>
<dbReference type="Pfam" id="PF00557">
    <property type="entry name" value="Peptidase_M24"/>
    <property type="match status" value="1"/>
</dbReference>
<dbReference type="Gene3D" id="3.90.230.10">
    <property type="entry name" value="Creatinase/methionine aminopeptidase superfamily"/>
    <property type="match status" value="1"/>
</dbReference>
<organism evidence="5">
    <name type="scientific">freshwater metagenome</name>
    <dbReference type="NCBI Taxonomy" id="449393"/>
    <lineage>
        <taxon>unclassified sequences</taxon>
        <taxon>metagenomes</taxon>
        <taxon>ecological metagenomes</taxon>
    </lineage>
</organism>
<dbReference type="SUPFAM" id="SSF53092">
    <property type="entry name" value="Creatinase/prolidase N-terminal domain"/>
    <property type="match status" value="1"/>
</dbReference>
<dbReference type="InterPro" id="IPR000587">
    <property type="entry name" value="Creatinase_N"/>
</dbReference>
<evidence type="ECO:0000256" key="2">
    <source>
        <dbReference type="ARBA" id="ARBA00022801"/>
    </source>
</evidence>
<dbReference type="SUPFAM" id="SSF55920">
    <property type="entry name" value="Creatinase/aminopeptidase"/>
    <property type="match status" value="1"/>
</dbReference>
<dbReference type="Gene3D" id="3.40.350.10">
    <property type="entry name" value="Creatinase/prolidase N-terminal domain"/>
    <property type="match status" value="1"/>
</dbReference>